<feature type="compositionally biased region" description="Polar residues" evidence="1">
    <location>
        <begin position="397"/>
        <end position="408"/>
    </location>
</feature>
<accession>A0A8H8BR37</accession>
<feature type="region of interest" description="Disordered" evidence="1">
    <location>
        <begin position="114"/>
        <end position="135"/>
    </location>
</feature>
<keyword evidence="3" id="KW-1185">Reference proteome</keyword>
<feature type="compositionally biased region" description="Pro residues" evidence="1">
    <location>
        <begin position="1"/>
        <end position="11"/>
    </location>
</feature>
<feature type="compositionally biased region" description="Low complexity" evidence="1">
    <location>
        <begin position="12"/>
        <end position="36"/>
    </location>
</feature>
<reference evidence="2" key="1">
    <citation type="submission" date="2021-02" db="EMBL/GenBank/DDBJ databases">
        <title>Genome sequence Cadophora malorum strain M34.</title>
        <authorList>
            <person name="Stefanovic E."/>
            <person name="Vu D."/>
            <person name="Scully C."/>
            <person name="Dijksterhuis J."/>
            <person name="Roader J."/>
            <person name="Houbraken J."/>
        </authorList>
    </citation>
    <scope>NUCLEOTIDE SEQUENCE</scope>
    <source>
        <strain evidence="2">M34</strain>
    </source>
</reference>
<sequence>MRHRSTPPPAQKMPQSSPQQSQDSDSDSDYGGVDDISGSEDDEPNVEVAEERAIISSEGEEVPVIPQPYEEYGQWEGFSFEGDAAPLDGEFFEQAIQKSSSVDESYDEDAAIEKHVHWESPVESESETIGDSDADEFWPDLFVDKNEIDPHLLRQIEADDVNGQFSDDGFFYGEAETDEDLAESTDASSDSSGYDSDESGMTTDEEDFSSRFIPPQRSVLRAISEASTSSEEVTRRRVFRAPVLASWTHDSNTPYAMADISSTKVKVFNMRRFREQYEMQSRVTPMATPQRNILQESPMISNSGNIMMSAMMSDPFDDNVSGQAIGGPEAFYPWTYIDANGTIENQDSSSVAGSDCDDEDLWNIDDLLNFGNQDSDDEEEADPSDEAQTGAEDTPGAPSSTPARPTTARSEDQVHPLLDHFSSGTVGAFRFNQNRHQLLNRTSVTRESLAFGSAHMEGTIRGVKAGRLQHANTPITPVRKKKRPIPFESSPASPTPYNANKKRKYNGDERPTGMKRTRGLTM</sequence>
<feature type="region of interest" description="Disordered" evidence="1">
    <location>
        <begin position="367"/>
        <end position="410"/>
    </location>
</feature>
<gene>
    <name evidence="2" type="ORF">IFR04_005022</name>
</gene>
<feature type="compositionally biased region" description="Acidic residues" evidence="1">
    <location>
        <begin position="195"/>
        <end position="207"/>
    </location>
</feature>
<evidence type="ECO:0000256" key="1">
    <source>
        <dbReference type="SAM" id="MobiDB-lite"/>
    </source>
</evidence>
<protein>
    <submittedName>
        <fullName evidence="2">Uncharacterized protein</fullName>
    </submittedName>
</protein>
<feature type="compositionally biased region" description="Acidic residues" evidence="1">
    <location>
        <begin position="122"/>
        <end position="135"/>
    </location>
</feature>
<comment type="caution">
    <text evidence="2">The sequence shown here is derived from an EMBL/GenBank/DDBJ whole genome shotgun (WGS) entry which is preliminary data.</text>
</comment>
<evidence type="ECO:0000313" key="3">
    <source>
        <dbReference type="Proteomes" id="UP000664132"/>
    </source>
</evidence>
<feature type="region of interest" description="Disordered" evidence="1">
    <location>
        <begin position="1"/>
        <end position="66"/>
    </location>
</feature>
<dbReference type="EMBL" id="JAFJYH010000058">
    <property type="protein sequence ID" value="KAG4421910.1"/>
    <property type="molecule type" value="Genomic_DNA"/>
</dbReference>
<dbReference type="OrthoDB" id="5399183at2759"/>
<dbReference type="Proteomes" id="UP000664132">
    <property type="component" value="Unassembled WGS sequence"/>
</dbReference>
<organism evidence="2 3">
    <name type="scientific">Cadophora malorum</name>
    <dbReference type="NCBI Taxonomy" id="108018"/>
    <lineage>
        <taxon>Eukaryota</taxon>
        <taxon>Fungi</taxon>
        <taxon>Dikarya</taxon>
        <taxon>Ascomycota</taxon>
        <taxon>Pezizomycotina</taxon>
        <taxon>Leotiomycetes</taxon>
        <taxon>Helotiales</taxon>
        <taxon>Ploettnerulaceae</taxon>
        <taxon>Cadophora</taxon>
    </lineage>
</organism>
<evidence type="ECO:0000313" key="2">
    <source>
        <dbReference type="EMBL" id="KAG4421910.1"/>
    </source>
</evidence>
<feature type="compositionally biased region" description="Acidic residues" evidence="1">
    <location>
        <begin position="374"/>
        <end position="385"/>
    </location>
</feature>
<feature type="region of interest" description="Disordered" evidence="1">
    <location>
        <begin position="177"/>
        <end position="214"/>
    </location>
</feature>
<dbReference type="AlphaFoldDB" id="A0A8H8BR37"/>
<name>A0A8H8BR37_9HELO</name>
<proteinExistence type="predicted"/>
<feature type="compositionally biased region" description="Basic residues" evidence="1">
    <location>
        <begin position="513"/>
        <end position="522"/>
    </location>
</feature>
<feature type="compositionally biased region" description="Low complexity" evidence="1">
    <location>
        <begin position="184"/>
        <end position="194"/>
    </location>
</feature>
<feature type="region of interest" description="Disordered" evidence="1">
    <location>
        <begin position="480"/>
        <end position="522"/>
    </location>
</feature>